<evidence type="ECO:0000313" key="2">
    <source>
        <dbReference type="EMBL" id="NMH97042.1"/>
    </source>
</evidence>
<dbReference type="EMBL" id="JAAXLA010000008">
    <property type="protein sequence ID" value="NMH97042.1"/>
    <property type="molecule type" value="Genomic_DNA"/>
</dbReference>
<accession>A0ABX1S891</accession>
<name>A0ABX1S891_9PSEU</name>
<dbReference type="Gene3D" id="3.40.960.10">
    <property type="entry name" value="VSR Endonuclease"/>
    <property type="match status" value="1"/>
</dbReference>
<keyword evidence="3" id="KW-1185">Reference proteome</keyword>
<dbReference type="InterPro" id="IPR007569">
    <property type="entry name" value="DUF559"/>
</dbReference>
<dbReference type="InterPro" id="IPR011335">
    <property type="entry name" value="Restrct_endonuc-II-like"/>
</dbReference>
<dbReference type="Pfam" id="PF04480">
    <property type="entry name" value="DUF559"/>
    <property type="match status" value="1"/>
</dbReference>
<protein>
    <submittedName>
        <fullName evidence="2">DUF559 domain-containing protein</fullName>
    </submittedName>
</protein>
<dbReference type="SUPFAM" id="SSF52980">
    <property type="entry name" value="Restriction endonuclease-like"/>
    <property type="match status" value="1"/>
</dbReference>
<gene>
    <name evidence="2" type="ORF">HF526_06875</name>
</gene>
<dbReference type="Proteomes" id="UP000820669">
    <property type="component" value="Unassembled WGS sequence"/>
</dbReference>
<feature type="domain" description="DUF559" evidence="1">
    <location>
        <begin position="217"/>
        <end position="274"/>
    </location>
</feature>
<reference evidence="2 3" key="1">
    <citation type="submission" date="2020-04" db="EMBL/GenBank/DDBJ databases">
        <authorList>
            <person name="Klaysubun C."/>
            <person name="Duangmal K."/>
            <person name="Lipun K."/>
        </authorList>
    </citation>
    <scope>NUCLEOTIDE SEQUENCE [LARGE SCALE GENOMIC DNA]</scope>
    <source>
        <strain evidence="2 3">K10HN5</strain>
    </source>
</reference>
<dbReference type="RefSeq" id="WP_169380423.1">
    <property type="nucleotide sequence ID" value="NZ_JAAXLA010000008.1"/>
</dbReference>
<organism evidence="2 3">
    <name type="scientific">Pseudonocardia acidicola</name>
    <dbReference type="NCBI Taxonomy" id="2724939"/>
    <lineage>
        <taxon>Bacteria</taxon>
        <taxon>Bacillati</taxon>
        <taxon>Actinomycetota</taxon>
        <taxon>Actinomycetes</taxon>
        <taxon>Pseudonocardiales</taxon>
        <taxon>Pseudonocardiaceae</taxon>
        <taxon>Pseudonocardia</taxon>
    </lineage>
</organism>
<comment type="caution">
    <text evidence="2">The sequence shown here is derived from an EMBL/GenBank/DDBJ whole genome shotgun (WGS) entry which is preliminary data.</text>
</comment>
<evidence type="ECO:0000259" key="1">
    <source>
        <dbReference type="Pfam" id="PF04480"/>
    </source>
</evidence>
<evidence type="ECO:0000313" key="3">
    <source>
        <dbReference type="Proteomes" id="UP000820669"/>
    </source>
</evidence>
<proteinExistence type="predicted"/>
<sequence>MLGGPFRGSVAIGCGLVTAGALRGPRYRRLFPDVYLAAEIEPTLAVRSQAGYLLVAHRGGALAGYSAAALLGAECAPGNAPAEVVVPAGALRARPGLLVRRERLDPADVLMAAGCRVTSPQRTAWDLARRLELTEAVVAVDTLARGRFAPTDLLARRSREPGARNCRAVERVVELADPRAESPMETRLRLILVLGGLPVPEVQYRVRDEHDFVIARVDLAYPEARLAIEYDGATHFTRERSKRDRRRDAVLADLGWDTLRFVDDDVLWSRPQTVHTTARRRAARLRAVAPSATPR</sequence>